<reference evidence="10" key="1">
    <citation type="submission" date="2021-01" db="EMBL/GenBank/DDBJ databases">
        <authorList>
            <person name="Corre E."/>
            <person name="Pelletier E."/>
            <person name="Niang G."/>
            <person name="Scheremetjew M."/>
            <person name="Finn R."/>
            <person name="Kale V."/>
            <person name="Holt S."/>
            <person name="Cochrane G."/>
            <person name="Meng A."/>
            <person name="Brown T."/>
            <person name="Cohen L."/>
        </authorList>
    </citation>
    <scope>NUCLEOTIDE SEQUENCE</scope>
    <source>
        <strain evidence="10">SM1012Den-03</strain>
    </source>
</reference>
<dbReference type="AlphaFoldDB" id="A0A7S2PWK4"/>
<evidence type="ECO:0000256" key="2">
    <source>
        <dbReference type="ARBA" id="ARBA00022617"/>
    </source>
</evidence>
<keyword evidence="5 7" id="KW-0408">Iron</keyword>
<dbReference type="GO" id="GO:0005506">
    <property type="term" value="F:iron ion binding"/>
    <property type="evidence" value="ECO:0007669"/>
    <property type="project" value="InterPro"/>
</dbReference>
<feature type="binding site" description="axial binding residue" evidence="7">
    <location>
        <position position="528"/>
    </location>
    <ligand>
        <name>heme</name>
        <dbReference type="ChEBI" id="CHEBI:30413"/>
    </ligand>
    <ligandPart>
        <name>Fe</name>
        <dbReference type="ChEBI" id="CHEBI:18248"/>
    </ligandPart>
</feature>
<evidence type="ECO:0000256" key="8">
    <source>
        <dbReference type="RuleBase" id="RU000461"/>
    </source>
</evidence>
<feature type="signal peptide" evidence="9">
    <location>
        <begin position="1"/>
        <end position="19"/>
    </location>
</feature>
<evidence type="ECO:0000256" key="1">
    <source>
        <dbReference type="ARBA" id="ARBA00010617"/>
    </source>
</evidence>
<dbReference type="GO" id="GO:0016705">
    <property type="term" value="F:oxidoreductase activity, acting on paired donors, with incorporation or reduction of molecular oxygen"/>
    <property type="evidence" value="ECO:0007669"/>
    <property type="project" value="InterPro"/>
</dbReference>
<dbReference type="InterPro" id="IPR017972">
    <property type="entry name" value="Cyt_P450_CS"/>
</dbReference>
<evidence type="ECO:0000256" key="6">
    <source>
        <dbReference type="ARBA" id="ARBA00023033"/>
    </source>
</evidence>
<evidence type="ECO:0000256" key="9">
    <source>
        <dbReference type="SAM" id="SignalP"/>
    </source>
</evidence>
<dbReference type="InterPro" id="IPR036396">
    <property type="entry name" value="Cyt_P450_sf"/>
</dbReference>
<dbReference type="PRINTS" id="PR00385">
    <property type="entry name" value="P450"/>
</dbReference>
<evidence type="ECO:0000256" key="7">
    <source>
        <dbReference type="PIRSR" id="PIRSR602401-1"/>
    </source>
</evidence>
<gene>
    <name evidence="10" type="ORF">SMAR0320_LOCUS19417</name>
</gene>
<dbReference type="GO" id="GO:0016125">
    <property type="term" value="P:sterol metabolic process"/>
    <property type="evidence" value="ECO:0007669"/>
    <property type="project" value="TreeGrafter"/>
</dbReference>
<keyword evidence="9" id="KW-0732">Signal</keyword>
<dbReference type="InterPro" id="IPR002401">
    <property type="entry name" value="Cyt_P450_E_grp-I"/>
</dbReference>
<dbReference type="PRINTS" id="PR00463">
    <property type="entry name" value="EP450I"/>
</dbReference>
<keyword evidence="4 8" id="KW-0560">Oxidoreductase</keyword>
<keyword evidence="2 7" id="KW-0349">Heme</keyword>
<organism evidence="10">
    <name type="scientific">Skeletonema marinoi</name>
    <dbReference type="NCBI Taxonomy" id="267567"/>
    <lineage>
        <taxon>Eukaryota</taxon>
        <taxon>Sar</taxon>
        <taxon>Stramenopiles</taxon>
        <taxon>Ochrophyta</taxon>
        <taxon>Bacillariophyta</taxon>
        <taxon>Coscinodiscophyceae</taxon>
        <taxon>Thalassiosirophycidae</taxon>
        <taxon>Thalassiosirales</taxon>
        <taxon>Skeletonemataceae</taxon>
        <taxon>Skeletonema</taxon>
        <taxon>Skeletonema marinoi-dohrnii complex</taxon>
    </lineage>
</organism>
<sequence length="595" mass="65935">MKGLSCCLLLLSALPSAAAFVGSPRSTHNVRTAAAARAPPKSYPTVDIKAAAAASKSTTAIYMSSTSSSIAVVAKSAVTAVFAQLRRHAKLLLVLLTASLLFAKRSNPQTLLWPGTQTDKDCDAPLPAGGYGCPFIGINLFDGNKDYGPFVTSWQLGQKYGKIFKTYFAGFPIVNVSGKDNIKALLKNEFKGEGRGIGTKLIGGEHNLGDLFGDKAVLYENDAGKHGRLRKLAGDAMTPVAIAEALPSFQDLANQQVDRVLKADTIQMEEVFNDFTLDVAWKQILGLDLNEEDIPEFRKMVQIWVKCIMDPMLLVPFRIPGLMKWTKVGRARTYIVSKIEEKLDKLERDGPDSSTLSKLYFATDDEGNKLTREEVIHNAMILIFAGSETSSSTLTCASLLLGLHPNVWRKIKAEQDELVAELGEEFTRETLDKSVYLDSVIKETLRVKPIEFGEMRLVENTVEVDGKQIPKNWFALFNVKQTHWNDPSTFKEDGSHMDVREGFQPERWLDETTKPSEWMPFGEGGRRCIGERLGMAEMKVFLGMMARKLDRYDLVNVHGDDDIVWKPDTVMARPADGTEIRATAADTSHAVEYQI</sequence>
<protein>
    <recommendedName>
        <fullName evidence="11">Cytochrome P450</fullName>
    </recommendedName>
</protein>
<comment type="similarity">
    <text evidence="1 8">Belongs to the cytochrome P450 family.</text>
</comment>
<accession>A0A7S2PWK4</accession>
<evidence type="ECO:0000256" key="5">
    <source>
        <dbReference type="ARBA" id="ARBA00023004"/>
    </source>
</evidence>
<dbReference type="Gene3D" id="1.10.630.10">
    <property type="entry name" value="Cytochrome P450"/>
    <property type="match status" value="1"/>
</dbReference>
<feature type="chain" id="PRO_5031159027" description="Cytochrome P450" evidence="9">
    <location>
        <begin position="20"/>
        <end position="595"/>
    </location>
</feature>
<evidence type="ECO:0000256" key="4">
    <source>
        <dbReference type="ARBA" id="ARBA00023002"/>
    </source>
</evidence>
<dbReference type="Pfam" id="PF00067">
    <property type="entry name" value="p450"/>
    <property type="match status" value="1"/>
</dbReference>
<dbReference type="SUPFAM" id="SSF48264">
    <property type="entry name" value="Cytochrome P450"/>
    <property type="match status" value="1"/>
</dbReference>
<evidence type="ECO:0008006" key="11">
    <source>
        <dbReference type="Google" id="ProtNLM"/>
    </source>
</evidence>
<evidence type="ECO:0000313" key="10">
    <source>
        <dbReference type="EMBL" id="CAD9623817.1"/>
    </source>
</evidence>
<proteinExistence type="inferred from homology"/>
<dbReference type="PANTHER" id="PTHR24286:SF384">
    <property type="entry name" value="P450, PUTATIVE (EUROFUNG)-RELATED"/>
    <property type="match status" value="1"/>
</dbReference>
<dbReference type="PROSITE" id="PS00086">
    <property type="entry name" value="CYTOCHROME_P450"/>
    <property type="match status" value="1"/>
</dbReference>
<evidence type="ECO:0000256" key="3">
    <source>
        <dbReference type="ARBA" id="ARBA00022723"/>
    </source>
</evidence>
<keyword evidence="3 7" id="KW-0479">Metal-binding</keyword>
<dbReference type="InterPro" id="IPR001128">
    <property type="entry name" value="Cyt_P450"/>
</dbReference>
<keyword evidence="6 8" id="KW-0503">Monooxygenase</keyword>
<comment type="cofactor">
    <cofactor evidence="7">
        <name>heme</name>
        <dbReference type="ChEBI" id="CHEBI:30413"/>
    </cofactor>
</comment>
<dbReference type="GO" id="GO:0004497">
    <property type="term" value="F:monooxygenase activity"/>
    <property type="evidence" value="ECO:0007669"/>
    <property type="project" value="UniProtKB-KW"/>
</dbReference>
<dbReference type="PANTHER" id="PTHR24286">
    <property type="entry name" value="CYTOCHROME P450 26"/>
    <property type="match status" value="1"/>
</dbReference>
<dbReference type="GO" id="GO:0020037">
    <property type="term" value="F:heme binding"/>
    <property type="evidence" value="ECO:0007669"/>
    <property type="project" value="InterPro"/>
</dbReference>
<dbReference type="EMBL" id="HBGZ01027280">
    <property type="protein sequence ID" value="CAD9623817.1"/>
    <property type="molecule type" value="Transcribed_RNA"/>
</dbReference>
<name>A0A7S2PWK4_9STRA</name>